<feature type="non-terminal residue" evidence="3">
    <location>
        <position position="1"/>
    </location>
</feature>
<evidence type="ECO:0000259" key="2">
    <source>
        <dbReference type="Pfam" id="PF00079"/>
    </source>
</evidence>
<feature type="domain" description="Serpin" evidence="2">
    <location>
        <begin position="13"/>
        <end position="50"/>
    </location>
</feature>
<dbReference type="EMBL" id="LXQA010327348">
    <property type="protein sequence ID" value="MCI44194.1"/>
    <property type="molecule type" value="Genomic_DNA"/>
</dbReference>
<evidence type="ECO:0000256" key="1">
    <source>
        <dbReference type="ARBA" id="ARBA00009500"/>
    </source>
</evidence>
<dbReference type="GO" id="GO:0004867">
    <property type="term" value="F:serine-type endopeptidase inhibitor activity"/>
    <property type="evidence" value="ECO:0007669"/>
    <property type="project" value="InterPro"/>
</dbReference>
<protein>
    <submittedName>
        <fullName evidence="3">Serpin-ZX</fullName>
    </submittedName>
</protein>
<dbReference type="GO" id="GO:0005615">
    <property type="term" value="C:extracellular space"/>
    <property type="evidence" value="ECO:0007669"/>
    <property type="project" value="InterPro"/>
</dbReference>
<dbReference type="SUPFAM" id="SSF56574">
    <property type="entry name" value="Serpins"/>
    <property type="match status" value="1"/>
</dbReference>
<name>A0A392S7M3_9FABA</name>
<comment type="similarity">
    <text evidence="1">Belongs to the serpin family.</text>
</comment>
<dbReference type="InterPro" id="IPR023796">
    <property type="entry name" value="Serpin_dom"/>
</dbReference>
<keyword evidence="4" id="KW-1185">Reference proteome</keyword>
<comment type="caution">
    <text evidence="3">The sequence shown here is derived from an EMBL/GenBank/DDBJ whole genome shotgun (WGS) entry which is preliminary data.</text>
</comment>
<dbReference type="PANTHER" id="PTHR11461:SF211">
    <property type="entry name" value="GH10112P-RELATED"/>
    <property type="match status" value="1"/>
</dbReference>
<sequence>KLGVDLPFSPGGLTKIVDSPTSQLLYVSHIIHKSFIEVNEKGTEAAAATVATMLYSTRTILFMGQMLNPLVE</sequence>
<reference evidence="3 4" key="1">
    <citation type="journal article" date="2018" name="Front. Plant Sci.">
        <title>Red Clover (Trifolium pratense) and Zigzag Clover (T. medium) - A Picture of Genomic Similarities and Differences.</title>
        <authorList>
            <person name="Dluhosova J."/>
            <person name="Istvanek J."/>
            <person name="Nedelnik J."/>
            <person name="Repkova J."/>
        </authorList>
    </citation>
    <scope>NUCLEOTIDE SEQUENCE [LARGE SCALE GENOMIC DNA]</scope>
    <source>
        <strain evidence="4">cv. 10/8</strain>
        <tissue evidence="3">Leaf</tissue>
    </source>
</reference>
<organism evidence="3 4">
    <name type="scientific">Trifolium medium</name>
    <dbReference type="NCBI Taxonomy" id="97028"/>
    <lineage>
        <taxon>Eukaryota</taxon>
        <taxon>Viridiplantae</taxon>
        <taxon>Streptophyta</taxon>
        <taxon>Embryophyta</taxon>
        <taxon>Tracheophyta</taxon>
        <taxon>Spermatophyta</taxon>
        <taxon>Magnoliopsida</taxon>
        <taxon>eudicotyledons</taxon>
        <taxon>Gunneridae</taxon>
        <taxon>Pentapetalae</taxon>
        <taxon>rosids</taxon>
        <taxon>fabids</taxon>
        <taxon>Fabales</taxon>
        <taxon>Fabaceae</taxon>
        <taxon>Papilionoideae</taxon>
        <taxon>50 kb inversion clade</taxon>
        <taxon>NPAAA clade</taxon>
        <taxon>Hologalegina</taxon>
        <taxon>IRL clade</taxon>
        <taxon>Trifolieae</taxon>
        <taxon>Trifolium</taxon>
    </lineage>
</organism>
<accession>A0A392S7M3</accession>
<dbReference type="InterPro" id="IPR000215">
    <property type="entry name" value="Serpin_fam"/>
</dbReference>
<proteinExistence type="inferred from homology"/>
<dbReference type="InterPro" id="IPR036186">
    <property type="entry name" value="Serpin_sf"/>
</dbReference>
<dbReference type="Pfam" id="PF00079">
    <property type="entry name" value="Serpin"/>
    <property type="match status" value="1"/>
</dbReference>
<evidence type="ECO:0000313" key="4">
    <source>
        <dbReference type="Proteomes" id="UP000265520"/>
    </source>
</evidence>
<dbReference type="PANTHER" id="PTHR11461">
    <property type="entry name" value="SERINE PROTEASE INHIBITOR, SERPIN"/>
    <property type="match status" value="1"/>
</dbReference>
<evidence type="ECO:0000313" key="3">
    <source>
        <dbReference type="EMBL" id="MCI44194.1"/>
    </source>
</evidence>
<dbReference type="AlphaFoldDB" id="A0A392S7M3"/>
<dbReference type="Gene3D" id="6.20.40.10">
    <property type="match status" value="1"/>
</dbReference>
<dbReference type="Proteomes" id="UP000265520">
    <property type="component" value="Unassembled WGS sequence"/>
</dbReference>